<evidence type="ECO:0000256" key="3">
    <source>
        <dbReference type="ARBA" id="ARBA00011187"/>
    </source>
</evidence>
<accession>A0A6A4HRQ8</accession>
<dbReference type="PANTHER" id="PTHR16038:SF4">
    <property type="entry name" value="WD REPEAT-CONTAINING PROTEIN 74"/>
    <property type="match status" value="1"/>
</dbReference>
<evidence type="ECO:0000256" key="5">
    <source>
        <dbReference type="SAM" id="MobiDB-lite"/>
    </source>
</evidence>
<protein>
    <recommendedName>
        <fullName evidence="4">Ribosome biogenesis protein NSA1</fullName>
    </recommendedName>
</protein>
<dbReference type="GO" id="GO:0030687">
    <property type="term" value="C:preribosome, large subunit precursor"/>
    <property type="evidence" value="ECO:0007669"/>
    <property type="project" value="TreeGrafter"/>
</dbReference>
<dbReference type="OrthoDB" id="18388at2759"/>
<comment type="function">
    <text evidence="1">Involved in the biogenesis of the 60S ribosomal subunit.</text>
</comment>
<dbReference type="GO" id="GO:0005730">
    <property type="term" value="C:nucleolus"/>
    <property type="evidence" value="ECO:0007669"/>
    <property type="project" value="InterPro"/>
</dbReference>
<dbReference type="SUPFAM" id="SSF50978">
    <property type="entry name" value="WD40 repeat-like"/>
    <property type="match status" value="1"/>
</dbReference>
<comment type="similarity">
    <text evidence="2">Belongs to the NSA1 family.</text>
</comment>
<evidence type="ECO:0000256" key="2">
    <source>
        <dbReference type="ARBA" id="ARBA00007861"/>
    </source>
</evidence>
<feature type="compositionally biased region" description="Acidic residues" evidence="5">
    <location>
        <begin position="297"/>
        <end position="314"/>
    </location>
</feature>
<feature type="region of interest" description="Disordered" evidence="5">
    <location>
        <begin position="282"/>
        <end position="328"/>
    </location>
</feature>
<evidence type="ECO:0000313" key="7">
    <source>
        <dbReference type="Proteomes" id="UP000799118"/>
    </source>
</evidence>
<dbReference type="PANTHER" id="PTHR16038">
    <property type="entry name" value="NOP SEVEN ASSOCIATED PROTEIN 1"/>
    <property type="match status" value="1"/>
</dbReference>
<dbReference type="InterPro" id="IPR015943">
    <property type="entry name" value="WD40/YVTN_repeat-like_dom_sf"/>
</dbReference>
<sequence length="328" mass="36140">MRFIEGDELGNIKVLRTSQNASVQVLSAARTDSVTLVLNIFSCTSNGALRMTPREQDSDSPTSLTTSLPTRLSGWRMYQDTFAYGGDEVDLSVFDTERAFQNTVDDLTAAAKKRKRSDALLPGEVWRAKNVPNDNLGLRQPIRITALTYLSSSSGSNHHLLTGTQLGSVRHYDSRVARRPVSDWKVAKVGGIATLEQGFNAHEAFVSDNEMDHVSYSYKGLAGSVTSIAPSPTCMVSVAQDRYCRIHSTFAPPDQLGQQQEHKGEVLEKVFTKSMPTVVVWDGDHSSAKPATASPGEPEEGDDELWDNMEDIDENMERGKGTKKRRNN</sequence>
<dbReference type="AlphaFoldDB" id="A0A6A4HRQ8"/>
<evidence type="ECO:0000256" key="1">
    <source>
        <dbReference type="ARBA" id="ARBA00002889"/>
    </source>
</evidence>
<organism evidence="6 7">
    <name type="scientific">Gymnopus androsaceus JB14</name>
    <dbReference type="NCBI Taxonomy" id="1447944"/>
    <lineage>
        <taxon>Eukaryota</taxon>
        <taxon>Fungi</taxon>
        <taxon>Dikarya</taxon>
        <taxon>Basidiomycota</taxon>
        <taxon>Agaricomycotina</taxon>
        <taxon>Agaricomycetes</taxon>
        <taxon>Agaricomycetidae</taxon>
        <taxon>Agaricales</taxon>
        <taxon>Marasmiineae</taxon>
        <taxon>Omphalotaceae</taxon>
        <taxon>Gymnopus</taxon>
    </lineage>
</organism>
<dbReference type="Gene3D" id="2.130.10.10">
    <property type="entry name" value="YVTN repeat-like/Quinoprotein amine dehydrogenase"/>
    <property type="match status" value="1"/>
</dbReference>
<dbReference type="InterPro" id="IPR036322">
    <property type="entry name" value="WD40_repeat_dom_sf"/>
</dbReference>
<evidence type="ECO:0000256" key="4">
    <source>
        <dbReference type="ARBA" id="ARBA00014234"/>
    </source>
</evidence>
<name>A0A6A4HRQ8_9AGAR</name>
<reference evidence="6" key="1">
    <citation type="journal article" date="2019" name="Environ. Microbiol.">
        <title>Fungal ecological strategies reflected in gene transcription - a case study of two litter decomposers.</title>
        <authorList>
            <person name="Barbi F."/>
            <person name="Kohler A."/>
            <person name="Barry K."/>
            <person name="Baskaran P."/>
            <person name="Daum C."/>
            <person name="Fauchery L."/>
            <person name="Ihrmark K."/>
            <person name="Kuo A."/>
            <person name="LaButti K."/>
            <person name="Lipzen A."/>
            <person name="Morin E."/>
            <person name="Grigoriev I.V."/>
            <person name="Henrissat B."/>
            <person name="Lindahl B."/>
            <person name="Martin F."/>
        </authorList>
    </citation>
    <scope>NUCLEOTIDE SEQUENCE</scope>
    <source>
        <strain evidence="6">JB14</strain>
    </source>
</reference>
<evidence type="ECO:0000313" key="6">
    <source>
        <dbReference type="EMBL" id="KAE9400786.1"/>
    </source>
</evidence>
<proteinExistence type="inferred from homology"/>
<comment type="subunit">
    <text evidence="3">Component of the pre-66S ribosomal particle.</text>
</comment>
<dbReference type="EMBL" id="ML769453">
    <property type="protein sequence ID" value="KAE9400786.1"/>
    <property type="molecule type" value="Genomic_DNA"/>
</dbReference>
<dbReference type="Proteomes" id="UP000799118">
    <property type="component" value="Unassembled WGS sequence"/>
</dbReference>
<dbReference type="GO" id="GO:0042273">
    <property type="term" value="P:ribosomal large subunit biogenesis"/>
    <property type="evidence" value="ECO:0007669"/>
    <property type="project" value="InterPro"/>
</dbReference>
<gene>
    <name evidence="6" type="ORF">BT96DRAFT_965196</name>
</gene>
<dbReference type="InterPro" id="IPR037379">
    <property type="entry name" value="WDR74/Nsa1"/>
</dbReference>
<keyword evidence="7" id="KW-1185">Reference proteome</keyword>